<dbReference type="Proteomes" id="UP000307000">
    <property type="component" value="Chromosome"/>
</dbReference>
<reference evidence="1 2" key="1">
    <citation type="submission" date="2018-12" db="EMBL/GenBank/DDBJ databases">
        <title>Complete Genome Sequence of Glutamicibacter creatinolyticus strain LGCM259,isolated from an abscess of a 12-year-old mare in Italy.</title>
        <authorList>
            <person name="Santos R.G."/>
            <person name="Silva A.L."/>
            <person name="Seyffert N."/>
            <person name="Castro T.L.P."/>
            <person name="Attili A.R."/>
            <person name="Rifici C."/>
            <person name="Mazzullo G."/>
            <person name="Brenig B."/>
            <person name="Venanzi F."/>
            <person name="Azevedo V."/>
        </authorList>
    </citation>
    <scope>NUCLEOTIDE SEQUENCE [LARGE SCALE GENOMIC DNA]</scope>
    <source>
        <strain evidence="1 2">LGCM 259</strain>
    </source>
</reference>
<sequence>MQVWPRNAALTLLLIALALLAVFQWLPALLLFPAAGALLVWNQAPPTGQRRGEY</sequence>
<accession>A0A5B7WR45</accession>
<evidence type="ECO:0000313" key="2">
    <source>
        <dbReference type="Proteomes" id="UP000307000"/>
    </source>
</evidence>
<dbReference type="RefSeq" id="WP_175419309.1">
    <property type="nucleotide sequence ID" value="NZ_CP034412.1"/>
</dbReference>
<dbReference type="EMBL" id="CP034412">
    <property type="protein sequence ID" value="QCY46397.1"/>
    <property type="molecule type" value="Genomic_DNA"/>
</dbReference>
<dbReference type="AlphaFoldDB" id="A0A5B7WR45"/>
<evidence type="ECO:0000313" key="1">
    <source>
        <dbReference type="EMBL" id="QCY46397.1"/>
    </source>
</evidence>
<dbReference type="KEGG" id="gcr:GcLGCM259_0635"/>
<name>A0A5B7WR45_9MICC</name>
<keyword evidence="2" id="KW-1185">Reference proteome</keyword>
<protein>
    <submittedName>
        <fullName evidence="1">Uncharacterized protein</fullName>
    </submittedName>
</protein>
<organism evidence="1 2">
    <name type="scientific">Glutamicibacter creatinolyticus</name>
    <dbReference type="NCBI Taxonomy" id="162496"/>
    <lineage>
        <taxon>Bacteria</taxon>
        <taxon>Bacillati</taxon>
        <taxon>Actinomycetota</taxon>
        <taxon>Actinomycetes</taxon>
        <taxon>Micrococcales</taxon>
        <taxon>Micrococcaceae</taxon>
        <taxon>Glutamicibacter</taxon>
    </lineage>
</organism>
<proteinExistence type="predicted"/>
<gene>
    <name evidence="1" type="ORF">GcLGCM259_0635</name>
</gene>